<organism evidence="2 3">
    <name type="scientific">Chryseobacterium metallicongregator</name>
    <dbReference type="NCBI Taxonomy" id="3073042"/>
    <lineage>
        <taxon>Bacteria</taxon>
        <taxon>Pseudomonadati</taxon>
        <taxon>Bacteroidota</taxon>
        <taxon>Flavobacteriia</taxon>
        <taxon>Flavobacteriales</taxon>
        <taxon>Weeksellaceae</taxon>
        <taxon>Chryseobacterium group</taxon>
        <taxon>Chryseobacterium</taxon>
    </lineage>
</organism>
<gene>
    <name evidence="2" type="ORF">REB14_11650</name>
</gene>
<reference evidence="2 3" key="1">
    <citation type="submission" date="2023-08" db="EMBL/GenBank/DDBJ databases">
        <authorList>
            <person name="Maltman C."/>
        </authorList>
    </citation>
    <scope>NUCLEOTIDE SEQUENCE [LARGE SCALE GENOMIC DNA]</scope>
    <source>
        <strain evidence="2 3">ES2</strain>
    </source>
</reference>
<dbReference type="RefSeq" id="WP_309522269.1">
    <property type="nucleotide sequence ID" value="NZ_JAVIXS010000007.1"/>
</dbReference>
<name>A0ABU1E4V1_9FLAO</name>
<dbReference type="Proteomes" id="UP001260959">
    <property type="component" value="Unassembled WGS sequence"/>
</dbReference>
<dbReference type="EMBL" id="JAVIXS010000007">
    <property type="protein sequence ID" value="MDR4952827.1"/>
    <property type="molecule type" value="Genomic_DNA"/>
</dbReference>
<comment type="caution">
    <text evidence="2">The sequence shown here is derived from an EMBL/GenBank/DDBJ whole genome shotgun (WGS) entry which is preliminary data.</text>
</comment>
<evidence type="ECO:0008006" key="4">
    <source>
        <dbReference type="Google" id="ProtNLM"/>
    </source>
</evidence>
<proteinExistence type="predicted"/>
<evidence type="ECO:0000256" key="1">
    <source>
        <dbReference type="SAM" id="SignalP"/>
    </source>
</evidence>
<feature type="chain" id="PRO_5046589083" description="Lipoprotein" evidence="1">
    <location>
        <begin position="24"/>
        <end position="144"/>
    </location>
</feature>
<keyword evidence="3" id="KW-1185">Reference proteome</keyword>
<sequence length="144" mass="17342">MKTEARFLLFFCFLMMMYSCCKNQEFVNHTIANTSLSLPKSMSIKKERAEDSQIYSINTGNKHVGYIYYGDYKPFVEDDYMVMVEPEIFEKFKNNREFRAYLSDNSDRDYRNGIYNVNYYYYDTINKHRAKNHGILMREKIKSI</sequence>
<keyword evidence="1" id="KW-0732">Signal</keyword>
<protein>
    <recommendedName>
        <fullName evidence="4">Lipoprotein</fullName>
    </recommendedName>
</protein>
<evidence type="ECO:0000313" key="3">
    <source>
        <dbReference type="Proteomes" id="UP001260959"/>
    </source>
</evidence>
<feature type="signal peptide" evidence="1">
    <location>
        <begin position="1"/>
        <end position="23"/>
    </location>
</feature>
<evidence type="ECO:0000313" key="2">
    <source>
        <dbReference type="EMBL" id="MDR4952827.1"/>
    </source>
</evidence>
<accession>A0ABU1E4V1</accession>
<dbReference type="PROSITE" id="PS51257">
    <property type="entry name" value="PROKAR_LIPOPROTEIN"/>
    <property type="match status" value="1"/>
</dbReference>